<dbReference type="InterPro" id="IPR005646">
    <property type="entry name" value="FapA"/>
</dbReference>
<dbReference type="RefSeq" id="WP_212691474.1">
    <property type="nucleotide sequence ID" value="NZ_CP058561.1"/>
</dbReference>
<feature type="domain" description="Flagellar Assembly Protein A N-terminal region" evidence="2">
    <location>
        <begin position="83"/>
        <end position="251"/>
    </location>
</feature>
<reference evidence="3 4" key="1">
    <citation type="submission" date="2020-07" db="EMBL/GenBank/DDBJ databases">
        <title>Vallitalea guaymasensis genome.</title>
        <authorList>
            <person name="Postec A."/>
        </authorList>
    </citation>
    <scope>NUCLEOTIDE SEQUENCE [LARGE SCALE GENOMIC DNA]</scope>
    <source>
        <strain evidence="3 4">Ra1766G1</strain>
    </source>
</reference>
<dbReference type="EMBL" id="CP058561">
    <property type="protein sequence ID" value="QUH31468.1"/>
    <property type="molecule type" value="Genomic_DNA"/>
</dbReference>
<organism evidence="3 4">
    <name type="scientific">Vallitalea guaymasensis</name>
    <dbReference type="NCBI Taxonomy" id="1185412"/>
    <lineage>
        <taxon>Bacteria</taxon>
        <taxon>Bacillati</taxon>
        <taxon>Bacillota</taxon>
        <taxon>Clostridia</taxon>
        <taxon>Lachnospirales</taxon>
        <taxon>Vallitaleaceae</taxon>
        <taxon>Vallitalea</taxon>
    </lineage>
</organism>
<dbReference type="InterPro" id="IPR046865">
    <property type="entry name" value="FapA_b_solenoid"/>
</dbReference>
<accession>A0A8J8MES0</accession>
<protein>
    <submittedName>
        <fullName evidence="3">DUF342 domain-containing protein</fullName>
    </submittedName>
</protein>
<dbReference type="InterPro" id="IPR046866">
    <property type="entry name" value="FapA_N"/>
</dbReference>
<evidence type="ECO:0000256" key="1">
    <source>
        <dbReference type="SAM" id="Coils"/>
    </source>
</evidence>
<dbReference type="Proteomes" id="UP000677305">
    <property type="component" value="Chromosome"/>
</dbReference>
<dbReference type="AlphaFoldDB" id="A0A8J8MES0"/>
<dbReference type="KEGG" id="vgu:HYG85_22090"/>
<keyword evidence="4" id="KW-1185">Reference proteome</keyword>
<evidence type="ECO:0000259" key="2">
    <source>
        <dbReference type="Pfam" id="PF20250"/>
    </source>
</evidence>
<dbReference type="PANTHER" id="PTHR38032">
    <property type="entry name" value="POLYMERASE-RELATED"/>
    <property type="match status" value="1"/>
</dbReference>
<keyword evidence="1" id="KW-0175">Coiled coil</keyword>
<dbReference type="PANTHER" id="PTHR38032:SF1">
    <property type="entry name" value="RNA-BINDING PROTEIN KHPB N-TERMINAL DOMAIN-CONTAINING PROTEIN"/>
    <property type="match status" value="1"/>
</dbReference>
<gene>
    <name evidence="3" type="ORF">HYG85_22090</name>
</gene>
<proteinExistence type="predicted"/>
<dbReference type="Pfam" id="PF20250">
    <property type="entry name" value="FapA_N"/>
    <property type="match status" value="1"/>
</dbReference>
<sequence length="534" mass="59582">MDTNIYDGYFNLLNKEDGLYIKLFPSKDNGKNIELDDIVTTLENKNIINFDKDLLMKELNSLEETKEFKISDSIIDTINETMDINVSMDKLSVYIRFYHPVGEGKTLSSEDIARKLKEKNIVFGIEHEKIELIANNKKYNQDILIAKGLKPIEGKDGRIEYLFDTEKKLKPHMNNDGTVDYHKLNLITNVVSGDELARLIPEEEGIIGKNVYGDEIQPPKVKAKKLYFGKNTKVRENTLYAIKDGQVKLDDGKVLVLDYLEIPGNVDNSTGDIEFFGTILVRGNVLTGYTVKAKGDVEVSGVVEGAHIVADGNIVLHRGIQGMDRGIIEAKGNVMAKYIENSKVTAGGCIHSDAILHSEVSCKGNILVDGKKGLISGGTVRSGVEVSAKVIGSHMGTVTTIDVGVDPTYIDEFNELQKDIKQLTKEELKLTQIINLLNKKKRISGNLDEEKKEMLRSATRSKIFVSNKLATSRKRYGEMVDNIDNKNIGKVKVIGNIYPGVRVSIGNVKYYVRKDIKYCVMYQDGADIKVASYN</sequence>
<evidence type="ECO:0000313" key="4">
    <source>
        <dbReference type="Proteomes" id="UP000677305"/>
    </source>
</evidence>
<feature type="coiled-coil region" evidence="1">
    <location>
        <begin position="413"/>
        <end position="453"/>
    </location>
</feature>
<name>A0A8J8MES0_9FIRM</name>
<dbReference type="Pfam" id="PF03961">
    <property type="entry name" value="FapA"/>
    <property type="match status" value="1"/>
</dbReference>
<evidence type="ECO:0000313" key="3">
    <source>
        <dbReference type="EMBL" id="QUH31468.1"/>
    </source>
</evidence>